<organism evidence="3 4">
    <name type="scientific">Rhodofomes roseus</name>
    <dbReference type="NCBI Taxonomy" id="34475"/>
    <lineage>
        <taxon>Eukaryota</taxon>
        <taxon>Fungi</taxon>
        <taxon>Dikarya</taxon>
        <taxon>Basidiomycota</taxon>
        <taxon>Agaricomycotina</taxon>
        <taxon>Agaricomycetes</taxon>
        <taxon>Polyporales</taxon>
        <taxon>Rhodofomes</taxon>
    </lineage>
</organism>
<evidence type="ECO:0000256" key="2">
    <source>
        <dbReference type="SAM" id="MobiDB-lite"/>
    </source>
</evidence>
<proteinExistence type="predicted"/>
<keyword evidence="1" id="KW-0175">Coiled coil</keyword>
<feature type="coiled-coil region" evidence="1">
    <location>
        <begin position="30"/>
        <end position="133"/>
    </location>
</feature>
<sequence>MSRPSSTIHDNAHAQVIAESDDSDIMDEVVRALSIELKRARVESDRLRAEKDKLQRELDDARLRLSDVEDGREQKVKRDDRSLYEQARREIDKLVQDKDEQNAKHVKEMEYLVQKLTRRKEKCRNVKAALEESRNALTTLRSAAASAIAELSVDGVSTSRKRKREDDDEGHPETTEGGSEARESPQSANELLVDYSIWSYEPKS</sequence>
<feature type="compositionally biased region" description="Basic and acidic residues" evidence="2">
    <location>
        <begin position="171"/>
        <end position="183"/>
    </location>
</feature>
<feature type="region of interest" description="Disordered" evidence="2">
    <location>
        <begin position="1"/>
        <end position="21"/>
    </location>
</feature>
<gene>
    <name evidence="3" type="ORF">EVJ58_g5416</name>
</gene>
<name>A0A4Y9YD90_9APHY</name>
<accession>A0A4Y9YD90</accession>
<comment type="caution">
    <text evidence="3">The sequence shown here is derived from an EMBL/GenBank/DDBJ whole genome shotgun (WGS) entry which is preliminary data.</text>
</comment>
<evidence type="ECO:0000256" key="1">
    <source>
        <dbReference type="SAM" id="Coils"/>
    </source>
</evidence>
<evidence type="ECO:0000313" key="4">
    <source>
        <dbReference type="Proteomes" id="UP000298390"/>
    </source>
</evidence>
<dbReference type="AlphaFoldDB" id="A0A4Y9YD90"/>
<dbReference type="Proteomes" id="UP000298390">
    <property type="component" value="Unassembled WGS sequence"/>
</dbReference>
<dbReference type="EMBL" id="SEKV01000276">
    <property type="protein sequence ID" value="TFY59990.1"/>
    <property type="molecule type" value="Genomic_DNA"/>
</dbReference>
<feature type="region of interest" description="Disordered" evidence="2">
    <location>
        <begin position="149"/>
        <end position="190"/>
    </location>
</feature>
<evidence type="ECO:0000313" key="3">
    <source>
        <dbReference type="EMBL" id="TFY59990.1"/>
    </source>
</evidence>
<reference evidence="3 4" key="1">
    <citation type="submission" date="2019-01" db="EMBL/GenBank/DDBJ databases">
        <title>Genome sequencing of the rare red list fungi Fomitopsis rosea.</title>
        <authorList>
            <person name="Buettner E."/>
            <person name="Kellner H."/>
        </authorList>
    </citation>
    <scope>NUCLEOTIDE SEQUENCE [LARGE SCALE GENOMIC DNA]</scope>
    <source>
        <strain evidence="3 4">DSM 105464</strain>
    </source>
</reference>
<protein>
    <submittedName>
        <fullName evidence="3">Uncharacterized protein</fullName>
    </submittedName>
</protein>